<dbReference type="NCBIfam" id="TIGR00761">
    <property type="entry name" value="argB"/>
    <property type="match status" value="1"/>
</dbReference>
<dbReference type="EMBL" id="FQVB01000020">
    <property type="protein sequence ID" value="SHF54905.1"/>
    <property type="molecule type" value="Genomic_DNA"/>
</dbReference>
<proteinExistence type="inferred from homology"/>
<dbReference type="Proteomes" id="UP000184076">
    <property type="component" value="Unassembled WGS sequence"/>
</dbReference>
<dbReference type="InterPro" id="IPR004662">
    <property type="entry name" value="AcgluKinase_fam"/>
</dbReference>
<comment type="function">
    <text evidence="9">Catalyzes the ATP-dependent phosphorylation of N-acetyl-L-glutamate.</text>
</comment>
<evidence type="ECO:0000313" key="11">
    <source>
        <dbReference type="EMBL" id="SHF54905.1"/>
    </source>
</evidence>
<evidence type="ECO:0000259" key="10">
    <source>
        <dbReference type="Pfam" id="PF00696"/>
    </source>
</evidence>
<dbReference type="SUPFAM" id="SSF53633">
    <property type="entry name" value="Carbamate kinase-like"/>
    <property type="match status" value="1"/>
</dbReference>
<dbReference type="EC" id="2.7.2.8" evidence="9"/>
<comment type="subcellular location">
    <subcellularLocation>
        <location evidence="9">Cytoplasm</location>
    </subcellularLocation>
</comment>
<feature type="binding site" evidence="9">
    <location>
        <position position="189"/>
    </location>
    <ligand>
        <name>substrate</name>
    </ligand>
</feature>
<keyword evidence="3 9" id="KW-0028">Amino-acid biosynthesis</keyword>
<keyword evidence="6 9" id="KW-0418">Kinase</keyword>
<feature type="domain" description="Aspartate/glutamate/uridylate kinase" evidence="10">
    <location>
        <begin position="22"/>
        <end position="268"/>
    </location>
</feature>
<dbReference type="PIRSF" id="PIRSF000728">
    <property type="entry name" value="NAGK"/>
    <property type="match status" value="1"/>
</dbReference>
<evidence type="ECO:0000256" key="8">
    <source>
        <dbReference type="ARBA" id="ARBA00048141"/>
    </source>
</evidence>
<dbReference type="RefSeq" id="WP_245795171.1">
    <property type="nucleotide sequence ID" value="NZ_FQVB01000020.1"/>
</dbReference>
<dbReference type="PANTHER" id="PTHR23342">
    <property type="entry name" value="N-ACETYLGLUTAMATE SYNTHASE"/>
    <property type="match status" value="1"/>
</dbReference>
<keyword evidence="5 9" id="KW-0547">Nucleotide-binding</keyword>
<dbReference type="InterPro" id="IPR001048">
    <property type="entry name" value="Asp/Glu/Uridylate_kinase"/>
</dbReference>
<dbReference type="HAMAP" id="MF_00082">
    <property type="entry name" value="ArgB"/>
    <property type="match status" value="1"/>
</dbReference>
<dbReference type="Gene3D" id="3.40.1160.10">
    <property type="entry name" value="Acetylglutamate kinase-like"/>
    <property type="match status" value="1"/>
</dbReference>
<dbReference type="CDD" id="cd04250">
    <property type="entry name" value="AAK_NAGK-C"/>
    <property type="match status" value="1"/>
</dbReference>
<keyword evidence="12" id="KW-1185">Reference proteome</keyword>
<feature type="site" description="Transition state stabilizer" evidence="9">
    <location>
        <position position="27"/>
    </location>
</feature>
<feature type="binding site" evidence="9">
    <location>
        <begin position="62"/>
        <end position="63"/>
    </location>
    <ligand>
        <name>substrate</name>
    </ligand>
</feature>
<keyword evidence="2 9" id="KW-0055">Arginine biosynthesis</keyword>
<dbReference type="InterPro" id="IPR001057">
    <property type="entry name" value="Glu/AcGlu_kinase"/>
</dbReference>
<feature type="binding site" evidence="9">
    <location>
        <position position="84"/>
    </location>
    <ligand>
        <name>substrate</name>
    </ligand>
</feature>
<dbReference type="InterPro" id="IPR037528">
    <property type="entry name" value="ArgB"/>
</dbReference>
<organism evidence="11 12">
    <name type="scientific">Desulfacinum infernum DSM 9756</name>
    <dbReference type="NCBI Taxonomy" id="1121391"/>
    <lineage>
        <taxon>Bacteria</taxon>
        <taxon>Pseudomonadati</taxon>
        <taxon>Thermodesulfobacteriota</taxon>
        <taxon>Syntrophobacteria</taxon>
        <taxon>Syntrophobacterales</taxon>
        <taxon>Syntrophobacteraceae</taxon>
        <taxon>Desulfacinum</taxon>
    </lineage>
</organism>
<evidence type="ECO:0000256" key="5">
    <source>
        <dbReference type="ARBA" id="ARBA00022741"/>
    </source>
</evidence>
<evidence type="ECO:0000256" key="9">
    <source>
        <dbReference type="HAMAP-Rule" id="MF_00082"/>
    </source>
</evidence>
<protein>
    <recommendedName>
        <fullName evidence="9">Acetylglutamate kinase</fullName>
        <ecNumber evidence="9">2.7.2.8</ecNumber>
    </recommendedName>
    <alternativeName>
        <fullName evidence="9">N-acetyl-L-glutamate 5-phosphotransferase</fullName>
    </alternativeName>
    <alternativeName>
        <fullName evidence="9">NAG kinase</fullName>
        <shortName evidence="9">NAGK</shortName>
    </alternativeName>
</protein>
<evidence type="ECO:0000256" key="6">
    <source>
        <dbReference type="ARBA" id="ARBA00022777"/>
    </source>
</evidence>
<dbReference type="UniPathway" id="UPA00068">
    <property type="reaction ID" value="UER00107"/>
</dbReference>
<evidence type="ECO:0000256" key="4">
    <source>
        <dbReference type="ARBA" id="ARBA00022679"/>
    </source>
</evidence>
<keyword evidence="7 9" id="KW-0067">ATP-binding</keyword>
<dbReference type="AlphaFoldDB" id="A0A1M5CJG1"/>
<dbReference type="InterPro" id="IPR036393">
    <property type="entry name" value="AceGlu_kinase-like_sf"/>
</dbReference>
<keyword evidence="9" id="KW-0963">Cytoplasm</keyword>
<dbReference type="InterPro" id="IPR041727">
    <property type="entry name" value="NAGK-C"/>
</dbReference>
<dbReference type="GO" id="GO:0042450">
    <property type="term" value="P:L-arginine biosynthetic process via ornithine"/>
    <property type="evidence" value="ECO:0007669"/>
    <property type="project" value="UniProtKB-UniRule"/>
</dbReference>
<accession>A0A1M5CJG1</accession>
<comment type="catalytic activity">
    <reaction evidence="8 9">
        <text>N-acetyl-L-glutamate + ATP = N-acetyl-L-glutamyl 5-phosphate + ADP</text>
        <dbReference type="Rhea" id="RHEA:14629"/>
        <dbReference type="ChEBI" id="CHEBI:30616"/>
        <dbReference type="ChEBI" id="CHEBI:44337"/>
        <dbReference type="ChEBI" id="CHEBI:57936"/>
        <dbReference type="ChEBI" id="CHEBI:456216"/>
        <dbReference type="EC" id="2.7.2.8"/>
    </reaction>
</comment>
<evidence type="ECO:0000256" key="3">
    <source>
        <dbReference type="ARBA" id="ARBA00022605"/>
    </source>
</evidence>
<evidence type="ECO:0000256" key="2">
    <source>
        <dbReference type="ARBA" id="ARBA00022571"/>
    </source>
</evidence>
<dbReference type="GO" id="GO:0005524">
    <property type="term" value="F:ATP binding"/>
    <property type="evidence" value="ECO:0007669"/>
    <property type="project" value="UniProtKB-UniRule"/>
</dbReference>
<dbReference type="Pfam" id="PF00696">
    <property type="entry name" value="AA_kinase"/>
    <property type="match status" value="1"/>
</dbReference>
<evidence type="ECO:0000256" key="1">
    <source>
        <dbReference type="ARBA" id="ARBA00004828"/>
    </source>
</evidence>
<comment type="pathway">
    <text evidence="1 9">Amino-acid biosynthesis; L-arginine biosynthesis; N(2)-acetyl-L-ornithine from L-glutamate: step 2/4.</text>
</comment>
<evidence type="ECO:0000313" key="12">
    <source>
        <dbReference type="Proteomes" id="UP000184076"/>
    </source>
</evidence>
<dbReference type="GO" id="GO:0005737">
    <property type="term" value="C:cytoplasm"/>
    <property type="evidence" value="ECO:0007669"/>
    <property type="project" value="UniProtKB-SubCell"/>
</dbReference>
<comment type="similarity">
    <text evidence="9">Belongs to the acetylglutamate kinase family. ArgB subfamily.</text>
</comment>
<sequence length="304" mass="32822">MMRDTASLLIEALPYIRQFSGKTIVIKYGGHAMKDEALKESFAKDVVLMKYIGIHPVVVHGGGPQIGRMLERVGKKSDFRAGMRVTDEDTMDVVEMVLAGKVNKEIVALINRHGGRAIGLSGKDGQLIEARKMHLYRYQGDDQPPEIIDIGLVGEVRRINVEILKVLEQSRVIPVIAPVGVGPDGETYNINADLVAGSVASALNAEKLLLMTDVPGVLDGAGQLISSMTVAEAADLMQDETLKGGMIPKVQCAIDAVQAGVRKVAIVDGRIPHSVLLELFTDSGIGTEIVGRRPRRDEGERTRG</sequence>
<gene>
    <name evidence="9" type="primary">argB</name>
    <name evidence="11" type="ORF">SAMN02745206_02226</name>
</gene>
<feature type="site" description="Transition state stabilizer" evidence="9">
    <location>
        <position position="249"/>
    </location>
</feature>
<dbReference type="PRINTS" id="PR00474">
    <property type="entry name" value="GLU5KINASE"/>
</dbReference>
<dbReference type="FunFam" id="3.40.1160.10:FF:000004">
    <property type="entry name" value="Acetylglutamate kinase"/>
    <property type="match status" value="1"/>
</dbReference>
<dbReference type="PANTHER" id="PTHR23342:SF0">
    <property type="entry name" value="N-ACETYLGLUTAMATE SYNTHASE, MITOCHONDRIAL"/>
    <property type="match status" value="1"/>
</dbReference>
<keyword evidence="4 9" id="KW-0808">Transferase</keyword>
<reference evidence="12" key="1">
    <citation type="submission" date="2016-11" db="EMBL/GenBank/DDBJ databases">
        <authorList>
            <person name="Varghese N."/>
            <person name="Submissions S."/>
        </authorList>
    </citation>
    <scope>NUCLEOTIDE SEQUENCE [LARGE SCALE GENOMIC DNA]</scope>
    <source>
        <strain evidence="12">DSM 9756</strain>
    </source>
</reference>
<dbReference type="STRING" id="1121391.SAMN02745206_02226"/>
<name>A0A1M5CJG1_9BACT</name>
<evidence type="ECO:0000256" key="7">
    <source>
        <dbReference type="ARBA" id="ARBA00022840"/>
    </source>
</evidence>
<dbReference type="GO" id="GO:0003991">
    <property type="term" value="F:acetylglutamate kinase activity"/>
    <property type="evidence" value="ECO:0007669"/>
    <property type="project" value="UniProtKB-UniRule"/>
</dbReference>